<evidence type="ECO:0000313" key="8">
    <source>
        <dbReference type="Proteomes" id="UP000006242"/>
    </source>
</evidence>
<dbReference type="Gene3D" id="3.55.30.10">
    <property type="entry name" value="Hsp33 domain"/>
    <property type="match status" value="1"/>
</dbReference>
<dbReference type="AlphaFoldDB" id="U2FX56"/>
<dbReference type="InterPro" id="IPR000397">
    <property type="entry name" value="Heat_shock_Hsp33"/>
</dbReference>
<comment type="caution">
    <text evidence="7">The sequence shown here is derived from an EMBL/GenBank/DDBJ whole genome shotgun (WGS) entry which is preliminary data.</text>
</comment>
<evidence type="ECO:0000256" key="2">
    <source>
        <dbReference type="ARBA" id="ARBA00022833"/>
    </source>
</evidence>
<dbReference type="Gene3D" id="1.10.287.480">
    <property type="entry name" value="helix hairpin bin"/>
    <property type="match status" value="1"/>
</dbReference>
<dbReference type="GO" id="GO:0005737">
    <property type="term" value="C:cytoplasm"/>
    <property type="evidence" value="ECO:0007669"/>
    <property type="project" value="UniProtKB-SubCell"/>
</dbReference>
<keyword evidence="8" id="KW-1185">Reference proteome</keyword>
<dbReference type="PANTHER" id="PTHR30111:SF1">
    <property type="entry name" value="33 KDA CHAPERONIN"/>
    <property type="match status" value="1"/>
</dbReference>
<reference evidence="7 8" key="1">
    <citation type="journal article" date="2011" name="J. Bacteriol.">
        <title>Genome sequence of Salinisphaera shabanensis, a gammaproteobacterium from the harsh, variable environment of the brine-seawater interface of the Shaban Deep in the Red Sea.</title>
        <authorList>
            <person name="Antunes A."/>
            <person name="Alam I."/>
            <person name="Bajic V.B."/>
            <person name="Stingl U."/>
        </authorList>
    </citation>
    <scope>NUCLEOTIDE SEQUENCE [LARGE SCALE GENOMIC DNA]</scope>
    <source>
        <strain evidence="7 8">E1L3A</strain>
    </source>
</reference>
<evidence type="ECO:0000256" key="3">
    <source>
        <dbReference type="ARBA" id="ARBA00023157"/>
    </source>
</evidence>
<evidence type="ECO:0000256" key="1">
    <source>
        <dbReference type="ARBA" id="ARBA00022490"/>
    </source>
</evidence>
<evidence type="ECO:0000313" key="7">
    <source>
        <dbReference type="EMBL" id="ERJ18813.1"/>
    </source>
</evidence>
<dbReference type="GO" id="GO:0044183">
    <property type="term" value="F:protein folding chaperone"/>
    <property type="evidence" value="ECO:0007669"/>
    <property type="project" value="TreeGrafter"/>
</dbReference>
<comment type="similarity">
    <text evidence="6">Belongs to the HSP33 family.</text>
</comment>
<dbReference type="NCBIfam" id="NF001033">
    <property type="entry name" value="PRK00114.1"/>
    <property type="match status" value="1"/>
</dbReference>
<dbReference type="InterPro" id="IPR016154">
    <property type="entry name" value="Heat_shock_Hsp33_C"/>
</dbReference>
<dbReference type="CDD" id="cd00498">
    <property type="entry name" value="Hsp33"/>
    <property type="match status" value="1"/>
</dbReference>
<dbReference type="EMBL" id="AFNV02000015">
    <property type="protein sequence ID" value="ERJ18813.1"/>
    <property type="molecule type" value="Genomic_DNA"/>
</dbReference>
<feature type="disulfide bond" description="Redox-active" evidence="6">
    <location>
        <begin position="275"/>
        <end position="278"/>
    </location>
</feature>
<protein>
    <recommendedName>
        <fullName evidence="6">33 kDa chaperonin</fullName>
    </recommendedName>
    <alternativeName>
        <fullName evidence="6">Heat shock protein 33 homolog</fullName>
        <shortName evidence="6">HSP33</shortName>
    </alternativeName>
</protein>
<keyword evidence="2 6" id="KW-0862">Zinc</keyword>
<gene>
    <name evidence="6 7" type="primary">hslO</name>
    <name evidence="7" type="ORF">SSPSH_002306</name>
</gene>
<evidence type="ECO:0000256" key="5">
    <source>
        <dbReference type="ARBA" id="ARBA00023284"/>
    </source>
</evidence>
<dbReference type="InterPro" id="IPR016153">
    <property type="entry name" value="Heat_shock_Hsp33_N"/>
</dbReference>
<dbReference type="PIRSF" id="PIRSF005261">
    <property type="entry name" value="Heat_shock_Hsp33"/>
    <property type="match status" value="1"/>
</dbReference>
<organism evidence="7 8">
    <name type="scientific">Salinisphaera shabanensis E1L3A</name>
    <dbReference type="NCBI Taxonomy" id="1033802"/>
    <lineage>
        <taxon>Bacteria</taxon>
        <taxon>Pseudomonadati</taxon>
        <taxon>Pseudomonadota</taxon>
        <taxon>Gammaproteobacteria</taxon>
        <taxon>Salinisphaerales</taxon>
        <taxon>Salinisphaeraceae</taxon>
        <taxon>Salinisphaera</taxon>
    </lineage>
</organism>
<keyword evidence="4 6" id="KW-0143">Chaperone</keyword>
<evidence type="ECO:0000256" key="6">
    <source>
        <dbReference type="HAMAP-Rule" id="MF_00117"/>
    </source>
</evidence>
<dbReference type="HAMAP" id="MF_00117">
    <property type="entry name" value="HslO"/>
    <property type="match status" value="1"/>
</dbReference>
<reference evidence="7 8" key="2">
    <citation type="journal article" date="2013" name="PLoS ONE">
        <title>INDIGO - INtegrated Data Warehouse of MIcrobial GenOmes with Examples from the Red Sea Extremophiles.</title>
        <authorList>
            <person name="Alam I."/>
            <person name="Antunes A."/>
            <person name="Kamau A.A."/>
            <person name="Ba Alawi W."/>
            <person name="Kalkatawi M."/>
            <person name="Stingl U."/>
            <person name="Bajic V.B."/>
        </authorList>
    </citation>
    <scope>NUCLEOTIDE SEQUENCE [LARGE SCALE GENOMIC DNA]</scope>
    <source>
        <strain evidence="7 8">E1L3A</strain>
    </source>
</reference>
<accession>U2FX56</accession>
<dbReference type="RefSeq" id="WP_006914473.1">
    <property type="nucleotide sequence ID" value="NZ_AFNV02000015.1"/>
</dbReference>
<keyword evidence="3 6" id="KW-1015">Disulfide bond</keyword>
<dbReference type="PANTHER" id="PTHR30111">
    <property type="entry name" value="33 KDA CHAPERONIN"/>
    <property type="match status" value="1"/>
</dbReference>
<dbReference type="SUPFAM" id="SSF64397">
    <property type="entry name" value="Hsp33 domain"/>
    <property type="match status" value="1"/>
</dbReference>
<dbReference type="GO" id="GO:0042026">
    <property type="term" value="P:protein refolding"/>
    <property type="evidence" value="ECO:0007669"/>
    <property type="project" value="TreeGrafter"/>
</dbReference>
<name>U2FX56_9GAMM</name>
<dbReference type="SUPFAM" id="SSF118352">
    <property type="entry name" value="HSP33 redox switch-like"/>
    <property type="match status" value="1"/>
</dbReference>
<keyword evidence="5 6" id="KW-0676">Redox-active center</keyword>
<dbReference type="Proteomes" id="UP000006242">
    <property type="component" value="Unassembled WGS sequence"/>
</dbReference>
<comment type="function">
    <text evidence="6">Redox regulated molecular chaperone. Protects both thermally unfolding and oxidatively damaged proteins from irreversible aggregation. Plays an important role in the bacterial defense system toward oxidative stress.</text>
</comment>
<dbReference type="STRING" id="1033802.SSPSH_002306"/>
<dbReference type="InterPro" id="IPR023212">
    <property type="entry name" value="Hsp33_helix_hairpin_bin_dom_sf"/>
</dbReference>
<feature type="disulfide bond" description="Redox-active" evidence="6">
    <location>
        <begin position="242"/>
        <end position="244"/>
    </location>
</feature>
<comment type="subcellular location">
    <subcellularLocation>
        <location evidence="6">Cytoplasm</location>
    </subcellularLocation>
</comment>
<proteinExistence type="inferred from homology"/>
<dbReference type="Pfam" id="PF01430">
    <property type="entry name" value="HSP33"/>
    <property type="match status" value="1"/>
</dbReference>
<evidence type="ECO:0000256" key="4">
    <source>
        <dbReference type="ARBA" id="ARBA00023186"/>
    </source>
</evidence>
<sequence length="304" mass="33549">MSAMPTDRLQRFIFDDTQVRGEIAQLQDTYQHAIADHGYPLAVERLLGELLAACALLTATIKFDGTLSIEFRGKGALKLLMAESNPGVGERAQRLRGVARFDDDALATIEEPTLQALAQGGHVVITLDPEEGQRYQGIVALDKPSIAGCLEAYFAQSEQLPTRLWLATDAERAAGLLIQKLPEDNPQAQGERDDDAWDRINHLADTITGDELTGLGAEQVLHRLFHEEHARVFDPAPVKFSCTCTRERFGRALHQLGADELRSVLEEQGQIETQCHFCNTVYVFTPADVEALIDNPDAEPPTVH</sequence>
<dbReference type="Gene3D" id="3.90.1280.10">
    <property type="entry name" value="HSP33 redox switch-like"/>
    <property type="match status" value="1"/>
</dbReference>
<keyword evidence="1 6" id="KW-0963">Cytoplasm</keyword>
<comment type="PTM">
    <text evidence="6">Under oxidizing conditions two disulfide bonds are formed involving the reactive cysteines. Under reducing conditions zinc is bound to the reactive cysteines and the protein is inactive.</text>
</comment>
<dbReference type="GO" id="GO:0051082">
    <property type="term" value="F:unfolded protein binding"/>
    <property type="evidence" value="ECO:0007669"/>
    <property type="project" value="UniProtKB-UniRule"/>
</dbReference>
<dbReference type="eggNOG" id="COG1281">
    <property type="taxonomic scope" value="Bacteria"/>
</dbReference>